<reference evidence="1 2" key="1">
    <citation type="submission" date="2022-05" db="EMBL/GenBank/DDBJ databases">
        <authorList>
            <consortium name="Genoscope - CEA"/>
            <person name="William W."/>
        </authorList>
    </citation>
    <scope>NUCLEOTIDE SEQUENCE [LARGE SCALE GENOMIC DNA]</scope>
</reference>
<dbReference type="AlphaFoldDB" id="A0AAU9XN50"/>
<dbReference type="EMBL" id="CALNXJ010000048">
    <property type="protein sequence ID" value="CAH3150815.1"/>
    <property type="molecule type" value="Genomic_DNA"/>
</dbReference>
<name>A0AAU9XN50_9CNID</name>
<dbReference type="Gene3D" id="3.40.50.300">
    <property type="entry name" value="P-loop containing nucleotide triphosphate hydrolases"/>
    <property type="match status" value="1"/>
</dbReference>
<keyword evidence="2" id="KW-1185">Reference proteome</keyword>
<dbReference type="GO" id="GO:0000724">
    <property type="term" value="P:double-strand break repair via homologous recombination"/>
    <property type="evidence" value="ECO:0007669"/>
    <property type="project" value="TreeGrafter"/>
</dbReference>
<dbReference type="Proteomes" id="UP001159428">
    <property type="component" value="Unassembled WGS sequence"/>
</dbReference>
<gene>
    <name evidence="1" type="ORF">PMEA_00024956</name>
</gene>
<accession>A0AAU9XN50</accession>
<protein>
    <submittedName>
        <fullName evidence="1">Uncharacterized protein</fullName>
    </submittedName>
</protein>
<evidence type="ECO:0000313" key="2">
    <source>
        <dbReference type="Proteomes" id="UP001159428"/>
    </source>
</evidence>
<comment type="caution">
    <text evidence="1">The sequence shown here is derived from an EMBL/GenBank/DDBJ whole genome shotgun (WGS) entry which is preliminary data.</text>
</comment>
<dbReference type="GO" id="GO:0003697">
    <property type="term" value="F:single-stranded DNA binding"/>
    <property type="evidence" value="ECO:0007669"/>
    <property type="project" value="TreeGrafter"/>
</dbReference>
<dbReference type="InterPro" id="IPR027417">
    <property type="entry name" value="P-loop_NTPase"/>
</dbReference>
<sequence length="291" mass="32518">MVNETRDRKELYLSALEYRLAVNSKQRLVKMLSRLFRINNPSCGESKAEGQESTSSLLFDADIVTGIDKILLCGPPEVGKTSLLFEMALSFADEGKHVLFICPKKLSKLPLLAHGRTQPSSVTLKNIQMVYLETKEEFLNYMASIHMSTARVSHAIIVDNIDAYFPANMRNEDLSLVAKIFALTVDAFLFQKSKQIDQPKVKQSGMLLMSITVPTDTKSVPRQSFYERWVQFVLPIQVKAANLYELSVLPSNSNDGSSLANVVYKIADQNIVVQDIDYCSQSDGSSTEMTS</sequence>
<evidence type="ECO:0000313" key="1">
    <source>
        <dbReference type="EMBL" id="CAH3150815.1"/>
    </source>
</evidence>
<proteinExistence type="predicted"/>
<dbReference type="GO" id="GO:0097196">
    <property type="term" value="C:Shu complex"/>
    <property type="evidence" value="ECO:0007669"/>
    <property type="project" value="TreeGrafter"/>
</dbReference>
<dbReference type="SUPFAM" id="SSF52540">
    <property type="entry name" value="P-loop containing nucleoside triphosphate hydrolases"/>
    <property type="match status" value="1"/>
</dbReference>
<organism evidence="1 2">
    <name type="scientific">Pocillopora meandrina</name>
    <dbReference type="NCBI Taxonomy" id="46732"/>
    <lineage>
        <taxon>Eukaryota</taxon>
        <taxon>Metazoa</taxon>
        <taxon>Cnidaria</taxon>
        <taxon>Anthozoa</taxon>
        <taxon>Hexacorallia</taxon>
        <taxon>Scleractinia</taxon>
        <taxon>Astrocoeniina</taxon>
        <taxon>Pocilloporidae</taxon>
        <taxon>Pocillopora</taxon>
    </lineage>
</organism>
<dbReference type="PANTHER" id="PTHR28653">
    <property type="match status" value="1"/>
</dbReference>
<dbReference type="PANTHER" id="PTHR28653:SF1">
    <property type="entry name" value="ATPASE SWSAP1"/>
    <property type="match status" value="1"/>
</dbReference>